<dbReference type="InterPro" id="IPR050221">
    <property type="entry name" value="26S_Proteasome_ATPase"/>
</dbReference>
<evidence type="ECO:0000256" key="1">
    <source>
        <dbReference type="ARBA" id="ARBA00006914"/>
    </source>
</evidence>
<dbReference type="CDD" id="cd19481">
    <property type="entry name" value="RecA-like_protease"/>
    <property type="match status" value="1"/>
</dbReference>
<dbReference type="InterPro" id="IPR003959">
    <property type="entry name" value="ATPase_AAA_core"/>
</dbReference>
<proteinExistence type="inferred from homology"/>
<dbReference type="EMBL" id="CP062983">
    <property type="protein sequence ID" value="QPC80754.1"/>
    <property type="molecule type" value="Genomic_DNA"/>
</dbReference>
<evidence type="ECO:0000256" key="2">
    <source>
        <dbReference type="ARBA" id="ARBA00022741"/>
    </source>
</evidence>
<gene>
    <name evidence="5" type="ORF">G4Y79_13650</name>
</gene>
<dbReference type="GO" id="GO:0005524">
    <property type="term" value="F:ATP binding"/>
    <property type="evidence" value="ECO:0007669"/>
    <property type="project" value="UniProtKB-KW"/>
</dbReference>
<evidence type="ECO:0000313" key="5">
    <source>
        <dbReference type="EMBL" id="QPC80754.1"/>
    </source>
</evidence>
<keyword evidence="6" id="KW-1185">Reference proteome</keyword>
<dbReference type="InterPro" id="IPR027417">
    <property type="entry name" value="P-loop_NTPase"/>
</dbReference>
<keyword evidence="3 5" id="KW-0067">ATP-binding</keyword>
<dbReference type="RefSeq" id="WP_195168829.1">
    <property type="nucleotide sequence ID" value="NZ_CP062983.1"/>
</dbReference>
<dbReference type="AlphaFoldDB" id="A0A7S8E5I3"/>
<dbReference type="Gene3D" id="3.40.50.300">
    <property type="entry name" value="P-loop containing nucleotide triphosphate hydrolases"/>
    <property type="match status" value="1"/>
</dbReference>
<dbReference type="SUPFAM" id="SSF52540">
    <property type="entry name" value="P-loop containing nucleoside triphosphate hydrolases"/>
    <property type="match status" value="1"/>
</dbReference>
<name>A0A7S8E5I3_9CHLR</name>
<keyword evidence="2" id="KW-0547">Nucleotide-binding</keyword>
<dbReference type="Proteomes" id="UP000594468">
    <property type="component" value="Chromosome"/>
</dbReference>
<protein>
    <submittedName>
        <fullName evidence="5">ATP-binding protein</fullName>
    </submittedName>
</protein>
<evidence type="ECO:0000259" key="4">
    <source>
        <dbReference type="SMART" id="SM00382"/>
    </source>
</evidence>
<feature type="domain" description="AAA+ ATPase" evidence="4">
    <location>
        <begin position="215"/>
        <end position="345"/>
    </location>
</feature>
<reference evidence="5 6" key="1">
    <citation type="submission" date="2020-02" db="EMBL/GenBank/DDBJ databases">
        <authorList>
            <person name="Zheng R.K."/>
            <person name="Sun C.M."/>
        </authorList>
    </citation>
    <scope>NUCLEOTIDE SEQUENCE [LARGE SCALE GENOMIC DNA]</scope>
    <source>
        <strain evidence="6">rifampicinis</strain>
    </source>
</reference>
<dbReference type="InterPro" id="IPR003593">
    <property type="entry name" value="AAA+_ATPase"/>
</dbReference>
<dbReference type="PANTHER" id="PTHR23073">
    <property type="entry name" value="26S PROTEASOME REGULATORY SUBUNIT"/>
    <property type="match status" value="1"/>
</dbReference>
<evidence type="ECO:0000313" key="6">
    <source>
        <dbReference type="Proteomes" id="UP000594468"/>
    </source>
</evidence>
<dbReference type="GO" id="GO:0016887">
    <property type="term" value="F:ATP hydrolysis activity"/>
    <property type="evidence" value="ECO:0007669"/>
    <property type="project" value="InterPro"/>
</dbReference>
<sequence length="446" mass="51160">MPYKKRKKREENDVMLYERLVRWAAEYWEAHYPDVEPRSIWASVECSNKIAQDQIKPGRRVQGKYRYGGFDEVATDLIVPISDYTRRGTRMMLTATSGAYVFHFEHATTGETFDVIYASSYFDDDVQDLTAIALVPEDKLAVWVKFEALCAKTVRPRIQRRRDVYIIGGTEAYFAPTVEWRDVVLPPDLKSDIYDDVEAFFSKGVDIYRQLKLAPFRKLLLAGVPGTGKTMLCAALAKHAIDQKRIVVYVSGSDRDGATFEKIQRAFQAVANAKYPTLLIVEEIDAYLRGDDKARILNVLDGIESPNNPKGTLMVATTNYPDAIDDRIFKRPGRLDRIFMVPTLQEESLAEQMLRHYMSDQWQDEHREVVPGLLNQPGAFVREVALHARMLAAHDHQTQVTLPMLQESVASLVRQMKLDRDFIADRRPLGLRIEKRRSTNHRTTLE</sequence>
<dbReference type="SMART" id="SM00382">
    <property type="entry name" value="AAA"/>
    <property type="match status" value="1"/>
</dbReference>
<accession>A0A7S8E5I3</accession>
<organism evidence="5 6">
    <name type="scientific">Phototrophicus methaneseepsis</name>
    <dbReference type="NCBI Taxonomy" id="2710758"/>
    <lineage>
        <taxon>Bacteria</taxon>
        <taxon>Bacillati</taxon>
        <taxon>Chloroflexota</taxon>
        <taxon>Candidatus Thermofontia</taxon>
        <taxon>Phototrophicales</taxon>
        <taxon>Phototrophicaceae</taxon>
        <taxon>Phototrophicus</taxon>
    </lineage>
</organism>
<dbReference type="KEGG" id="pmet:G4Y79_13650"/>
<comment type="similarity">
    <text evidence="1">Belongs to the AAA ATPase family.</text>
</comment>
<dbReference type="Pfam" id="PF00004">
    <property type="entry name" value="AAA"/>
    <property type="match status" value="1"/>
</dbReference>
<evidence type="ECO:0000256" key="3">
    <source>
        <dbReference type="ARBA" id="ARBA00022840"/>
    </source>
</evidence>